<dbReference type="InterPro" id="IPR051534">
    <property type="entry name" value="CBASS_pafABC_assoc_protein"/>
</dbReference>
<dbReference type="InterPro" id="IPR036388">
    <property type="entry name" value="WH-like_DNA-bd_sf"/>
</dbReference>
<dbReference type="EMBL" id="VNJK01000001">
    <property type="protein sequence ID" value="TVX92442.1"/>
    <property type="molecule type" value="Genomic_DNA"/>
</dbReference>
<dbReference type="PIRSF" id="PIRSF016838">
    <property type="entry name" value="PafC"/>
    <property type="match status" value="1"/>
</dbReference>
<dbReference type="Pfam" id="PF13280">
    <property type="entry name" value="WYL"/>
    <property type="match status" value="1"/>
</dbReference>
<dbReference type="Proteomes" id="UP000318102">
    <property type="component" value="Unassembled WGS sequence"/>
</dbReference>
<dbReference type="InterPro" id="IPR057727">
    <property type="entry name" value="WCX_dom"/>
</dbReference>
<feature type="domain" description="WYL" evidence="2">
    <location>
        <begin position="131"/>
        <end position="198"/>
    </location>
</feature>
<accession>A0A559IXS8</accession>
<sequence length="296" mass="34210">MRLDRLLGITMELMSKKRVTATELSARFEVSIRTIYRDIELINQAGIPIVSFAGTDGGFELMEGFFLTKQHFSMQDFAVIYNLLKGMEGAFGEQITSLVNKLGSLQPALLSQGEHEKLIFALNASEDEKAIIQVLHQAVNERRIIHFSYTNAIGESTNRQLEPVHLYWERGFWYLEGYCLSKKAKRLFRVSRMEQVEITDVTFQPRELVDSPVVEEVRGTVAHLRFDLSAQPRVTEQFRDDCIHLGTHIEVHKEFYLREYAISVILSYGSKVEILSPEDLKDELMEEIKKIQQRYE</sequence>
<dbReference type="InterPro" id="IPR026881">
    <property type="entry name" value="WYL_dom"/>
</dbReference>
<dbReference type="SUPFAM" id="SSF46785">
    <property type="entry name" value="Winged helix' DNA-binding domain"/>
    <property type="match status" value="1"/>
</dbReference>
<reference evidence="4 5" key="1">
    <citation type="submission" date="2019-07" db="EMBL/GenBank/DDBJ databases">
        <authorList>
            <person name="Kim J."/>
        </authorList>
    </citation>
    <scope>NUCLEOTIDE SEQUENCE [LARGE SCALE GENOMIC DNA]</scope>
    <source>
        <strain evidence="4 5">N4</strain>
    </source>
</reference>
<dbReference type="OrthoDB" id="9815009at2"/>
<comment type="caution">
    <text evidence="4">The sequence shown here is derived from an EMBL/GenBank/DDBJ whole genome shotgun (WGS) entry which is preliminary data.</text>
</comment>
<dbReference type="InterPro" id="IPR036390">
    <property type="entry name" value="WH_DNA-bd_sf"/>
</dbReference>
<proteinExistence type="predicted"/>
<evidence type="ECO:0000259" key="3">
    <source>
        <dbReference type="Pfam" id="PF25583"/>
    </source>
</evidence>
<dbReference type="PANTHER" id="PTHR34580">
    <property type="match status" value="1"/>
</dbReference>
<evidence type="ECO:0000313" key="4">
    <source>
        <dbReference type="EMBL" id="TVX92442.1"/>
    </source>
</evidence>
<keyword evidence="5" id="KW-1185">Reference proteome</keyword>
<protein>
    <submittedName>
        <fullName evidence="4">YafY family transcriptional regulator</fullName>
    </submittedName>
</protein>
<dbReference type="Pfam" id="PF08279">
    <property type="entry name" value="HTH_11"/>
    <property type="match status" value="1"/>
</dbReference>
<evidence type="ECO:0000313" key="5">
    <source>
        <dbReference type="Proteomes" id="UP000318102"/>
    </source>
</evidence>
<dbReference type="PANTHER" id="PTHR34580:SF1">
    <property type="entry name" value="PROTEIN PAFC"/>
    <property type="match status" value="1"/>
</dbReference>
<dbReference type="PROSITE" id="PS52050">
    <property type="entry name" value="WYL"/>
    <property type="match status" value="1"/>
</dbReference>
<feature type="domain" description="WCX" evidence="3">
    <location>
        <begin position="222"/>
        <end position="291"/>
    </location>
</feature>
<name>A0A559IXS8_9BACL</name>
<dbReference type="RefSeq" id="WP_144987915.1">
    <property type="nucleotide sequence ID" value="NZ_VNJK01000001.1"/>
</dbReference>
<dbReference type="Pfam" id="PF25583">
    <property type="entry name" value="WCX"/>
    <property type="match status" value="1"/>
</dbReference>
<gene>
    <name evidence="4" type="ORF">FPZ44_04840</name>
</gene>
<evidence type="ECO:0000259" key="2">
    <source>
        <dbReference type="Pfam" id="PF13280"/>
    </source>
</evidence>
<feature type="domain" description="Helix-turn-helix type 11" evidence="1">
    <location>
        <begin position="9"/>
        <end position="54"/>
    </location>
</feature>
<dbReference type="InterPro" id="IPR013196">
    <property type="entry name" value="HTH_11"/>
</dbReference>
<organism evidence="4 5">
    <name type="scientific">Paenibacillus agilis</name>
    <dbReference type="NCBI Taxonomy" id="3020863"/>
    <lineage>
        <taxon>Bacteria</taxon>
        <taxon>Bacillati</taxon>
        <taxon>Bacillota</taxon>
        <taxon>Bacilli</taxon>
        <taxon>Bacillales</taxon>
        <taxon>Paenibacillaceae</taxon>
        <taxon>Paenibacillus</taxon>
    </lineage>
</organism>
<dbReference type="AlphaFoldDB" id="A0A559IXS8"/>
<evidence type="ECO:0000259" key="1">
    <source>
        <dbReference type="Pfam" id="PF08279"/>
    </source>
</evidence>
<dbReference type="InterPro" id="IPR028349">
    <property type="entry name" value="PafC-like"/>
</dbReference>
<dbReference type="Gene3D" id="1.10.10.10">
    <property type="entry name" value="Winged helix-like DNA-binding domain superfamily/Winged helix DNA-binding domain"/>
    <property type="match status" value="1"/>
</dbReference>